<feature type="domain" description="Rapamycin-insensitive companion of mTOR middle" evidence="2">
    <location>
        <begin position="20"/>
        <end position="72"/>
    </location>
</feature>
<accession>A0A914RYI7</accession>
<dbReference type="PANTHER" id="PTHR13298:SF11">
    <property type="entry name" value="RAPAMYCIN-INSENSITIVE COMPANION OF MTOR"/>
    <property type="match status" value="1"/>
</dbReference>
<dbReference type="GO" id="GO:0031932">
    <property type="term" value="C:TORC2 complex"/>
    <property type="evidence" value="ECO:0007669"/>
    <property type="project" value="InterPro"/>
</dbReference>
<proteinExistence type="predicted"/>
<dbReference type="GO" id="GO:0038203">
    <property type="term" value="P:TORC2 signaling"/>
    <property type="evidence" value="ECO:0007669"/>
    <property type="project" value="TreeGrafter"/>
</dbReference>
<dbReference type="AlphaFoldDB" id="A0A914RYI7"/>
<protein>
    <submittedName>
        <fullName evidence="4">Rapamycin-insensitive companion of mTOR domain-containing protein</fullName>
    </submittedName>
</protein>
<dbReference type="Proteomes" id="UP000887564">
    <property type="component" value="Unplaced"/>
</dbReference>
<name>A0A914RYI7_PAREQ</name>
<dbReference type="WBParaSite" id="PEQ_0001122701-mRNA-1">
    <property type="protein sequence ID" value="PEQ_0001122701-mRNA-1"/>
    <property type="gene ID" value="PEQ_0001122701"/>
</dbReference>
<evidence type="ECO:0000313" key="3">
    <source>
        <dbReference type="Proteomes" id="UP000887564"/>
    </source>
</evidence>
<dbReference type="Pfam" id="PF14663">
    <property type="entry name" value="RasGEF_N_2"/>
    <property type="match status" value="1"/>
</dbReference>
<dbReference type="GO" id="GO:0051897">
    <property type="term" value="P:positive regulation of phosphatidylinositol 3-kinase/protein kinase B signal transduction"/>
    <property type="evidence" value="ECO:0007669"/>
    <property type="project" value="TreeGrafter"/>
</dbReference>
<keyword evidence="3" id="KW-1185">Reference proteome</keyword>
<dbReference type="GO" id="GO:0043539">
    <property type="term" value="F:protein serine/threonine kinase activator activity"/>
    <property type="evidence" value="ECO:0007669"/>
    <property type="project" value="TreeGrafter"/>
</dbReference>
<evidence type="ECO:0000259" key="1">
    <source>
        <dbReference type="Pfam" id="PF14663"/>
    </source>
</evidence>
<reference evidence="4" key="1">
    <citation type="submission" date="2022-11" db="UniProtKB">
        <authorList>
            <consortium name="WormBaseParasite"/>
        </authorList>
    </citation>
    <scope>IDENTIFICATION</scope>
</reference>
<organism evidence="3 4">
    <name type="scientific">Parascaris equorum</name>
    <name type="common">Equine roundworm</name>
    <dbReference type="NCBI Taxonomy" id="6256"/>
    <lineage>
        <taxon>Eukaryota</taxon>
        <taxon>Metazoa</taxon>
        <taxon>Ecdysozoa</taxon>
        <taxon>Nematoda</taxon>
        <taxon>Chromadorea</taxon>
        <taxon>Rhabditida</taxon>
        <taxon>Spirurina</taxon>
        <taxon>Ascaridomorpha</taxon>
        <taxon>Ascaridoidea</taxon>
        <taxon>Ascarididae</taxon>
        <taxon>Parascaris</taxon>
    </lineage>
</organism>
<evidence type="ECO:0000313" key="4">
    <source>
        <dbReference type="WBParaSite" id="PEQ_0001122701-mRNA-1"/>
    </source>
</evidence>
<sequence length="204" mass="23118">MMDRFCESRGSEGLLCRFVDLLTSTTSVEYVKLIVSCLDYSADDGLTRVVLQTALTSTNEAGRKWSTRFLGVIAGHELQGFAEWGMSLLLAQLSDHSAKVVRHAIRLLHRWIPFYPESISLLKNVRLDALGDAGIMLKTHLFANEDYVESNPNDVQMAFNLWRKVCFNSRDIFLQLPIWTSFPHPTLSIFPPPSSFSGRFLRGF</sequence>
<dbReference type="Pfam" id="PF14666">
    <property type="entry name" value="RICTOR_M"/>
    <property type="match status" value="1"/>
</dbReference>
<dbReference type="PANTHER" id="PTHR13298">
    <property type="entry name" value="CYTOSOLIC REGULATOR PIANISSIMO"/>
    <property type="match status" value="1"/>
</dbReference>
<evidence type="ECO:0000259" key="2">
    <source>
        <dbReference type="Pfam" id="PF14666"/>
    </source>
</evidence>
<feature type="domain" description="Rapamycin-insensitive companion of mTOR" evidence="1">
    <location>
        <begin position="81"/>
        <end position="163"/>
    </location>
</feature>
<dbReference type="InterPro" id="IPR029451">
    <property type="entry name" value="RICTOR_M"/>
</dbReference>
<dbReference type="InterPro" id="IPR016024">
    <property type="entry name" value="ARM-type_fold"/>
</dbReference>
<dbReference type="InterPro" id="IPR028268">
    <property type="entry name" value="Pianissimo_fam"/>
</dbReference>
<dbReference type="SUPFAM" id="SSF48371">
    <property type="entry name" value="ARM repeat"/>
    <property type="match status" value="1"/>
</dbReference>
<dbReference type="InterPro" id="IPR029453">
    <property type="entry name" value="Rictor_IV"/>
</dbReference>